<protein>
    <recommendedName>
        <fullName evidence="5">TonB-dependent receptor</fullName>
    </recommendedName>
</protein>
<keyword evidence="3" id="KW-0998">Cell outer membrane</keyword>
<proteinExistence type="predicted"/>
<dbReference type="PANTHER" id="PTHR47234">
    <property type="match status" value="1"/>
</dbReference>
<dbReference type="Gene3D" id="2.40.170.20">
    <property type="entry name" value="TonB-dependent receptor, beta-barrel domain"/>
    <property type="match status" value="1"/>
</dbReference>
<dbReference type="InterPro" id="IPR036942">
    <property type="entry name" value="Beta-barrel_TonB_sf"/>
</dbReference>
<keyword evidence="2" id="KW-0472">Membrane</keyword>
<evidence type="ECO:0000256" key="1">
    <source>
        <dbReference type="ARBA" id="ARBA00004442"/>
    </source>
</evidence>
<name>A0A1Y5PVW4_9SPHN</name>
<dbReference type="EMBL" id="LT598653">
    <property type="protein sequence ID" value="SBV32836.1"/>
    <property type="molecule type" value="Genomic_DNA"/>
</dbReference>
<gene>
    <name evidence="4" type="ORF">SPPYR_1716</name>
</gene>
<comment type="subcellular location">
    <subcellularLocation>
        <location evidence="1">Cell outer membrane</location>
    </subcellularLocation>
</comment>
<evidence type="ECO:0000256" key="3">
    <source>
        <dbReference type="ARBA" id="ARBA00023237"/>
    </source>
</evidence>
<accession>A0A1Y5PVW4</accession>
<organism evidence="4">
    <name type="scientific">uncultured Sphingopyxis sp</name>
    <dbReference type="NCBI Taxonomy" id="310581"/>
    <lineage>
        <taxon>Bacteria</taxon>
        <taxon>Pseudomonadati</taxon>
        <taxon>Pseudomonadota</taxon>
        <taxon>Alphaproteobacteria</taxon>
        <taxon>Sphingomonadales</taxon>
        <taxon>Sphingomonadaceae</taxon>
        <taxon>Sphingopyxis</taxon>
        <taxon>environmental samples</taxon>
    </lineage>
</organism>
<dbReference type="AlphaFoldDB" id="A0A1Y5PVW4"/>
<dbReference type="GO" id="GO:0009279">
    <property type="term" value="C:cell outer membrane"/>
    <property type="evidence" value="ECO:0007669"/>
    <property type="project" value="UniProtKB-SubCell"/>
</dbReference>
<dbReference type="KEGG" id="sphu:SPPYR_1716"/>
<evidence type="ECO:0008006" key="5">
    <source>
        <dbReference type="Google" id="ProtNLM"/>
    </source>
</evidence>
<evidence type="ECO:0000256" key="2">
    <source>
        <dbReference type="ARBA" id="ARBA00023136"/>
    </source>
</evidence>
<sequence>MMVRDYPLPLDGSFARQGRGHGRPAAKFCYHPGLFSTSLLEVLAIFLCIAGAGPADAQAPSSGAGAKAADEVEKSAVYGMPPDADPREIVVTARRGEALVEPEAELGEDRIGMYGAFTIGELIRDLAPLIDGRGKPPALLVNGKRVGDSTGIEGFPPEALDRLAILPPEAAARYGYPADQRVVNLVLKPHFASWTLRATATLPTAGGRDAETFSANRVAIDGPTYWNAGVRVSRARRLLRSERMSLSDEEDRYKSLFPSTRGVDFTAGVTHPIGDFSGSLSLSAGVNGNRGLLGRDGNRLLRDRQDTRSFNLSTTLGGAIGGFQTSLSASYARNWGENLFEDSASAPGRRSSSKSENWNAQLFVNKTVAALPAGPLTSNLMIGGNRSVLRSRSDEGPTSAFRRNQLTTQLSFAIPVTSRDTPFLGAIGNISVDLVGGLDMASHEKQRSRYTLGLNWSPIAALDLRASLTYSEMVLSAELLNAPRTETTMRLYDYLRQETAETIWILGGNPELRSGSQRLLSLRATLRPFGSQLVTFTTDYQRQVGRGGIAPFPQLGPTTEPIFADRIVRDADGRLVSIDARPIPIERDLTSQLSSSVTLFFAGKAKVAYSGVPKARIWDNGQITLSLRHNWQLRSELLIAPGLPLLDRLGGDGGQSRHTLALQVNAGWRGLGANLSGNWQSAARVRDAANPGGQRDFVYPATTQFNLGLFFEPGQLRPASGKRSWLSKLRLTLDVQNLFDTYRRVRLADGSIPAGYRRYEVEPLGRTIQIGIQKQF</sequence>
<reference evidence="4" key="1">
    <citation type="submission" date="2016-03" db="EMBL/GenBank/DDBJ databases">
        <authorList>
            <person name="Ploux O."/>
        </authorList>
    </citation>
    <scope>NUCLEOTIDE SEQUENCE</scope>
    <source>
        <strain evidence="4">UC10</strain>
    </source>
</reference>
<dbReference type="SUPFAM" id="SSF56935">
    <property type="entry name" value="Porins"/>
    <property type="match status" value="1"/>
</dbReference>
<evidence type="ECO:0000313" key="4">
    <source>
        <dbReference type="EMBL" id="SBV32836.1"/>
    </source>
</evidence>
<dbReference type="PANTHER" id="PTHR47234:SF1">
    <property type="entry name" value="TONB-DEPENDENT RECEPTOR"/>
    <property type="match status" value="1"/>
</dbReference>